<accession>A0ABT5N485</accession>
<proteinExistence type="predicted"/>
<sequence length="127" mass="13358">MRRPWILRFAWLLWLASLGTAVLPLAHDLSHRHGLPVLVGSSALATPATLADPGSAEEHAPSDAEVGFCLVCAHLGSQHLSLPEAPVRLPSLQPRPQAVAATPPAQPAAQVAWLRPAPRAPPAAFSL</sequence>
<comment type="caution">
    <text evidence="1">The sequence shown here is derived from an EMBL/GenBank/DDBJ whole genome shotgun (WGS) entry which is preliminary data.</text>
</comment>
<dbReference type="EMBL" id="JAQSIP010000016">
    <property type="protein sequence ID" value="MDD0841110.1"/>
    <property type="molecule type" value="Genomic_DNA"/>
</dbReference>
<evidence type="ECO:0000313" key="1">
    <source>
        <dbReference type="EMBL" id="MDD0841110.1"/>
    </source>
</evidence>
<dbReference type="RefSeq" id="WP_273953899.1">
    <property type="nucleotide sequence ID" value="NZ_JAQSIP010000016.1"/>
</dbReference>
<dbReference type="Proteomes" id="UP001528673">
    <property type="component" value="Unassembled WGS sequence"/>
</dbReference>
<reference evidence="1 2" key="1">
    <citation type="submission" date="2023-02" db="EMBL/GenBank/DDBJ databases">
        <title>Bacterial whole genomic sequence of Curvibacter sp. HBC61.</title>
        <authorList>
            <person name="Le V."/>
            <person name="Ko S.-R."/>
            <person name="Ahn C.-Y."/>
            <person name="Oh H.-M."/>
        </authorList>
    </citation>
    <scope>NUCLEOTIDE SEQUENCE [LARGE SCALE GENOMIC DNA]</scope>
    <source>
        <strain evidence="1 2">HBC61</strain>
    </source>
</reference>
<protein>
    <recommendedName>
        <fullName evidence="3">DUF2946 domain-containing protein</fullName>
    </recommendedName>
</protein>
<evidence type="ECO:0000313" key="2">
    <source>
        <dbReference type="Proteomes" id="UP001528673"/>
    </source>
</evidence>
<name>A0ABT5N485_9BURK</name>
<keyword evidence="2" id="KW-1185">Reference proteome</keyword>
<organism evidence="1 2">
    <name type="scientific">Curvibacter cyanobacteriorum</name>
    <dbReference type="NCBI Taxonomy" id="3026422"/>
    <lineage>
        <taxon>Bacteria</taxon>
        <taxon>Pseudomonadati</taxon>
        <taxon>Pseudomonadota</taxon>
        <taxon>Betaproteobacteria</taxon>
        <taxon>Burkholderiales</taxon>
        <taxon>Comamonadaceae</taxon>
        <taxon>Curvibacter</taxon>
    </lineage>
</organism>
<evidence type="ECO:0008006" key="3">
    <source>
        <dbReference type="Google" id="ProtNLM"/>
    </source>
</evidence>
<gene>
    <name evidence="1" type="ORF">PSQ40_21210</name>
</gene>